<dbReference type="InterPro" id="IPR039361">
    <property type="entry name" value="Cyclin"/>
</dbReference>
<comment type="similarity">
    <text evidence="4">Belongs to the cyclin family.</text>
</comment>
<dbReference type="FunFam" id="1.10.472.10:FF:000001">
    <property type="entry name" value="G2/mitotic-specific cyclin"/>
    <property type="match status" value="1"/>
</dbReference>
<dbReference type="Gene3D" id="1.10.472.10">
    <property type="entry name" value="Cyclin-like"/>
    <property type="match status" value="1"/>
</dbReference>
<evidence type="ECO:0000256" key="3">
    <source>
        <dbReference type="ARBA" id="ARBA00023306"/>
    </source>
</evidence>
<evidence type="ECO:0000313" key="6">
    <source>
        <dbReference type="EMBL" id="CAG9327905.1"/>
    </source>
</evidence>
<dbReference type="InterPro" id="IPR036915">
    <property type="entry name" value="Cyclin-like_sf"/>
</dbReference>
<protein>
    <recommendedName>
        <fullName evidence="5">Cyclin-like domain-containing protein</fullName>
    </recommendedName>
</protein>
<dbReference type="Proteomes" id="UP001162131">
    <property type="component" value="Unassembled WGS sequence"/>
</dbReference>
<organism evidence="6 7">
    <name type="scientific">Blepharisma stoltei</name>
    <dbReference type="NCBI Taxonomy" id="1481888"/>
    <lineage>
        <taxon>Eukaryota</taxon>
        <taxon>Sar</taxon>
        <taxon>Alveolata</taxon>
        <taxon>Ciliophora</taxon>
        <taxon>Postciliodesmatophora</taxon>
        <taxon>Heterotrichea</taxon>
        <taxon>Heterotrichida</taxon>
        <taxon>Blepharismidae</taxon>
        <taxon>Blepharisma</taxon>
    </lineage>
</organism>
<dbReference type="InterPro" id="IPR048258">
    <property type="entry name" value="Cyclins_cyclin-box"/>
</dbReference>
<evidence type="ECO:0000256" key="2">
    <source>
        <dbReference type="ARBA" id="ARBA00023127"/>
    </source>
</evidence>
<keyword evidence="7" id="KW-1185">Reference proteome</keyword>
<dbReference type="Pfam" id="PF00134">
    <property type="entry name" value="Cyclin_N"/>
    <property type="match status" value="1"/>
</dbReference>
<keyword evidence="3" id="KW-0131">Cell cycle</keyword>
<proteinExistence type="inferred from homology"/>
<dbReference type="AlphaFoldDB" id="A0AAU9JS44"/>
<dbReference type="InterPro" id="IPR013763">
    <property type="entry name" value="Cyclin-like_dom"/>
</dbReference>
<evidence type="ECO:0000313" key="7">
    <source>
        <dbReference type="Proteomes" id="UP001162131"/>
    </source>
</evidence>
<name>A0AAU9JS44_9CILI</name>
<keyword evidence="2 4" id="KW-0195">Cyclin</keyword>
<sequence>MQKIQTRSKRPNHSRKSTLETISIPKENNVVSTYQQNIKNSLKSRHLRERHKSVNFSTKFEIECGSPIDFECNEILEIISYPCKPTSSGEIIFDNEQILTPKGSNSFIQEFHGVQAPPPEFETSGIEEISKAPHSHWKPENKDYIKSMIEKEYEYMPNPFALQSIQANNITATMRAILYDWMMEVSSEFTLKRETFHLSITYVDRFLSIQKGIKKDEFQLIGLAAMYIAAKTEEVYAPKISEWAKSADNGYSLPAIKMMEKIILSRLDWKIFPATIYNWTNWLMSQWDKFVEFHFGCVNYNKPKDFDHLPPDQKKKEQKKLEKRLIVFKYSNHQAYKRFRESLQVLDIGVLDIGIAKITPRIAASGLLYLMISKFFYQTNYNLLYYSGPDYHESPPVFEENECNNISMCFGDGEEGPAGLEDHREAQNFENARVVQQLYSGFISASCDIKNIEEIYESVAFFHPFLEFEIVYDLPLVCKVQSKEKLESHYEEFLAYQTHNEKNVDFVTKKLKNQNIK</sequence>
<dbReference type="EMBL" id="CAJZBQ010000044">
    <property type="protein sequence ID" value="CAG9327905.1"/>
    <property type="molecule type" value="Genomic_DNA"/>
</dbReference>
<comment type="caution">
    <text evidence="6">The sequence shown here is derived from an EMBL/GenBank/DDBJ whole genome shotgun (WGS) entry which is preliminary data.</text>
</comment>
<dbReference type="PROSITE" id="PS00292">
    <property type="entry name" value="CYCLINS"/>
    <property type="match status" value="1"/>
</dbReference>
<dbReference type="SMART" id="SM00385">
    <property type="entry name" value="CYCLIN"/>
    <property type="match status" value="1"/>
</dbReference>
<feature type="domain" description="Cyclin-like" evidence="5">
    <location>
        <begin position="180"/>
        <end position="265"/>
    </location>
</feature>
<reference evidence="6" key="1">
    <citation type="submission" date="2021-09" db="EMBL/GenBank/DDBJ databases">
        <authorList>
            <consortium name="AG Swart"/>
            <person name="Singh M."/>
            <person name="Singh A."/>
            <person name="Seah K."/>
            <person name="Emmerich C."/>
        </authorList>
    </citation>
    <scope>NUCLEOTIDE SEQUENCE</scope>
    <source>
        <strain evidence="6">ATCC30299</strain>
    </source>
</reference>
<evidence type="ECO:0000256" key="1">
    <source>
        <dbReference type="ARBA" id="ARBA00022618"/>
    </source>
</evidence>
<evidence type="ECO:0000259" key="5">
    <source>
        <dbReference type="SMART" id="SM00385"/>
    </source>
</evidence>
<dbReference type="PANTHER" id="PTHR10177">
    <property type="entry name" value="CYCLINS"/>
    <property type="match status" value="1"/>
</dbReference>
<evidence type="ECO:0000256" key="4">
    <source>
        <dbReference type="RuleBase" id="RU000383"/>
    </source>
</evidence>
<dbReference type="GO" id="GO:0051301">
    <property type="term" value="P:cell division"/>
    <property type="evidence" value="ECO:0007669"/>
    <property type="project" value="UniProtKB-KW"/>
</dbReference>
<gene>
    <name evidence="6" type="ORF">BSTOLATCC_MIC44525</name>
</gene>
<keyword evidence="1" id="KW-0132">Cell division</keyword>
<dbReference type="SUPFAM" id="SSF47954">
    <property type="entry name" value="Cyclin-like"/>
    <property type="match status" value="1"/>
</dbReference>
<dbReference type="InterPro" id="IPR006671">
    <property type="entry name" value="Cyclin_N"/>
</dbReference>
<accession>A0AAU9JS44</accession>